<dbReference type="RefSeq" id="WP_055041034.1">
    <property type="nucleotide sequence ID" value="NZ_LKBH01000198.1"/>
</dbReference>
<organism evidence="2 3">
    <name type="scientific">Acidiplasma cupricumulans</name>
    <dbReference type="NCBI Taxonomy" id="312540"/>
    <lineage>
        <taxon>Archaea</taxon>
        <taxon>Methanobacteriati</taxon>
        <taxon>Thermoplasmatota</taxon>
        <taxon>Thermoplasmata</taxon>
        <taxon>Thermoplasmatales</taxon>
        <taxon>Ferroplasmaceae</taxon>
        <taxon>Acidiplasma</taxon>
    </lineage>
</organism>
<dbReference type="EMBL" id="LKBH01000198">
    <property type="protein sequence ID" value="KQB34926.1"/>
    <property type="molecule type" value="Genomic_DNA"/>
</dbReference>
<dbReference type="SUPFAM" id="SSF69786">
    <property type="entry name" value="YggU-like"/>
    <property type="match status" value="1"/>
</dbReference>
<dbReference type="SMART" id="SM01152">
    <property type="entry name" value="DUF167"/>
    <property type="match status" value="1"/>
</dbReference>
<keyword evidence="3" id="KW-1185">Reference proteome</keyword>
<evidence type="ECO:0000256" key="1">
    <source>
        <dbReference type="ARBA" id="ARBA00010364"/>
    </source>
</evidence>
<proteinExistence type="inferred from homology"/>
<dbReference type="AlphaFoldDB" id="A0A0Q0RHX9"/>
<accession>A0A0Q0RHX9</accession>
<dbReference type="InParanoid" id="A0A0Q0RHX9"/>
<dbReference type="InterPro" id="IPR036591">
    <property type="entry name" value="YggU-like_sf"/>
</dbReference>
<comment type="similarity">
    <text evidence="1">Belongs to the UPF0235 family.</text>
</comment>
<name>A0A0Q0RHX9_9ARCH</name>
<dbReference type="InterPro" id="IPR003746">
    <property type="entry name" value="DUF167"/>
</dbReference>
<dbReference type="Gene3D" id="3.30.1200.10">
    <property type="entry name" value="YggU-like"/>
    <property type="match status" value="1"/>
</dbReference>
<dbReference type="Pfam" id="PF02594">
    <property type="entry name" value="DUF167"/>
    <property type="match status" value="1"/>
</dbReference>
<sequence>MIINIHVYRGPKNIRIKENGLDVYTDEPMENNRANADIIKQLSKFYNVNSTDIKIISGLKSKKKSILIKNK</sequence>
<evidence type="ECO:0000313" key="3">
    <source>
        <dbReference type="Proteomes" id="UP000050301"/>
    </source>
</evidence>
<reference evidence="2 3" key="1">
    <citation type="submission" date="2015-09" db="EMBL/GenBank/DDBJ databases">
        <title>Heavy metals and arsenic resistance mechanisms in polyextremophilic archaea of the family Ferroplasmaceae.</title>
        <authorList>
            <person name="Bulaev A.G."/>
            <person name="Kanygina A.V."/>
        </authorList>
    </citation>
    <scope>NUCLEOTIDE SEQUENCE [LARGE SCALE GENOMIC DNA]</scope>
    <source>
        <strain evidence="2 3">BH2</strain>
    </source>
</reference>
<dbReference type="NCBIfam" id="TIGR00251">
    <property type="entry name" value="DUF167 family protein"/>
    <property type="match status" value="1"/>
</dbReference>
<protein>
    <submittedName>
        <fullName evidence="2">Uncharacterized protein</fullName>
    </submittedName>
</protein>
<comment type="caution">
    <text evidence="2">The sequence shown here is derived from an EMBL/GenBank/DDBJ whole genome shotgun (WGS) entry which is preliminary data.</text>
</comment>
<evidence type="ECO:0000313" key="2">
    <source>
        <dbReference type="EMBL" id="KQB34926.1"/>
    </source>
</evidence>
<dbReference type="Proteomes" id="UP000050301">
    <property type="component" value="Unassembled WGS sequence"/>
</dbReference>
<gene>
    <name evidence="2" type="ORF">AOG55_08630</name>
</gene>